<name>A0A803PAK9_CANSA</name>
<dbReference type="InterPro" id="IPR036691">
    <property type="entry name" value="Endo/exonu/phosph_ase_sf"/>
</dbReference>
<dbReference type="SUPFAM" id="SSF56219">
    <property type="entry name" value="DNase I-like"/>
    <property type="match status" value="1"/>
</dbReference>
<evidence type="ECO:0000313" key="3">
    <source>
        <dbReference type="EnsemblPlants" id="cds.evm.model.03.826"/>
    </source>
</evidence>
<dbReference type="PANTHER" id="PTHR33116:SF86">
    <property type="entry name" value="REVERSE TRANSCRIPTASE DOMAIN-CONTAINING PROTEIN"/>
    <property type="match status" value="1"/>
</dbReference>
<dbReference type="Pfam" id="PF13456">
    <property type="entry name" value="RVT_3"/>
    <property type="match status" value="1"/>
</dbReference>
<proteinExistence type="predicted"/>
<dbReference type="PANTHER" id="PTHR33116">
    <property type="entry name" value="REVERSE TRANSCRIPTASE ZINC-BINDING DOMAIN-CONTAINING PROTEIN-RELATED-RELATED"/>
    <property type="match status" value="1"/>
</dbReference>
<keyword evidence="4" id="KW-1185">Reference proteome</keyword>
<evidence type="ECO:0000259" key="2">
    <source>
        <dbReference type="Pfam" id="PF13966"/>
    </source>
</evidence>
<dbReference type="Gene3D" id="3.60.10.10">
    <property type="entry name" value="Endonuclease/exonuclease/phosphatase"/>
    <property type="match status" value="1"/>
</dbReference>
<accession>A0A803PAK9</accession>
<dbReference type="GO" id="GO:0004523">
    <property type="term" value="F:RNA-DNA hybrid ribonuclease activity"/>
    <property type="evidence" value="ECO:0007669"/>
    <property type="project" value="InterPro"/>
</dbReference>
<reference evidence="3" key="2">
    <citation type="submission" date="2021-03" db="UniProtKB">
        <authorList>
            <consortium name="EnsemblPlants"/>
        </authorList>
    </citation>
    <scope>IDENTIFICATION</scope>
</reference>
<feature type="domain" description="Reverse transcriptase zinc-binding" evidence="2">
    <location>
        <begin position="1051"/>
        <end position="1136"/>
    </location>
</feature>
<organism evidence="3 4">
    <name type="scientific">Cannabis sativa</name>
    <name type="common">Hemp</name>
    <name type="synonym">Marijuana</name>
    <dbReference type="NCBI Taxonomy" id="3483"/>
    <lineage>
        <taxon>Eukaryota</taxon>
        <taxon>Viridiplantae</taxon>
        <taxon>Streptophyta</taxon>
        <taxon>Embryophyta</taxon>
        <taxon>Tracheophyta</taxon>
        <taxon>Spermatophyta</taxon>
        <taxon>Magnoliopsida</taxon>
        <taxon>eudicotyledons</taxon>
        <taxon>Gunneridae</taxon>
        <taxon>Pentapetalae</taxon>
        <taxon>rosids</taxon>
        <taxon>fabids</taxon>
        <taxon>Rosales</taxon>
        <taxon>Cannabaceae</taxon>
        <taxon>Cannabis</taxon>
    </lineage>
</organism>
<dbReference type="Pfam" id="PF13966">
    <property type="entry name" value="zf-RVT"/>
    <property type="match status" value="1"/>
</dbReference>
<dbReference type="InterPro" id="IPR026960">
    <property type="entry name" value="RVT-Znf"/>
</dbReference>
<dbReference type="EnsemblPlants" id="evm.model.03.826">
    <property type="protein sequence ID" value="cds.evm.model.03.826"/>
    <property type="gene ID" value="evm.TU.03.826"/>
</dbReference>
<evidence type="ECO:0000259" key="1">
    <source>
        <dbReference type="Pfam" id="PF13456"/>
    </source>
</evidence>
<dbReference type="InterPro" id="IPR044730">
    <property type="entry name" value="RNase_H-like_dom_plant"/>
</dbReference>
<dbReference type="InterPro" id="IPR002156">
    <property type="entry name" value="RNaseH_domain"/>
</dbReference>
<protein>
    <recommendedName>
        <fullName evidence="5">RNase H type-1 domain-containing protein</fullName>
    </recommendedName>
</protein>
<dbReference type="AlphaFoldDB" id="A0A803PAK9"/>
<sequence>MVIVNEMASEEVTVAVDVRDDSITKTLERDSAMDIEMMELFEDLSLEDIVMNKACVGRVMGCKNMAASVVRKILLGIWNLEETWRMKKFEDGVLGFFFESEADCAFVLNKRPWLVNGVLLNLKSFPIEGEVRVFEFDLARFWVEFHGLPTRCLSENNIPTLSKKPPVPGGVLFEVRLESGVAFRRDVIHVEEGVKLSRANHRPKGSWRRRPLSIQSEKVEGSSKAAVVAERPTIAGEGTPVGTLHGTMHGTVHGGGRPRSTDLDDVAQNLGMQVVPGVECLDIPHIWACKSQVPHNFPEPTNFKWPSNDPNLQKLYCELLGPDYTNMYKAQPSLISNPPNVSEMIIHLLGSKKRKAHTWYQPIPEKFLDSPFEDENRSPVETNVTTAPEIDKLKDNNGHEVVIQPFNPGTSHGATKGRQRAIKRLSRGEGFDVIYLMETKVDEESMYAITTKLGFQEFRDISSMGTAGGFCVAWRKGIKLSIRNKFNSGFECRIEEDHKEPWTLFCIYGTPYGRENGAFWRWLTYIVCNCDTRWMASYRVCRRLTEMKEALKKWNSNVFGFCDAQLKRLYDKLSVLQQQQDEAASDEEVEVQLEILELENRMERIWKQKSRDLWVSLGDCNSKFFHVSTLIRRRRNSICTINDVGNGWLFDREGIGAYFNKQFQLLYESQQPVFDNDFDSLFQPLVTDLDNAELFRCPSFEEIRQVVWKDFFISRKFVEKLNHTFLCLIPKSENPTSFDQFRPISLCNFGYKIIARLLTDRLKSVLDKLATAAEARILGQCLEKYEEWSGQKVSRRKSGLVFSPKVQGRDKSCIQEILDLQLLDKKESAMLSSIPCYAMSTLKIPVTICSEMDSLVSWFWWTGSSKNGKRYLALKSWGDCCQPKRHGGLGFRKFKDFNMALLAKLAWQLLDGEQNDKPWVQILKAKYCAVQDFWNVQVKSDDSRVWKGILSTRALCSSGAGILVGERNVDIWSRPWVSGFSPQDVCNSFSYNVTHAFTSVADLFLPGTQRWNESLIRQCFTSGVAEAILRIRPLINKNDVVFWRASSNGEFSVNSAYWHAQKFRFHEEKRVWKSLWKLKIHNRQKNLLWRTLSGCLPLKSRLGFLQESDKLCVLCHDSNETDTHLFRDCHFARSLWFSSPWGICTTNHCRLSFEEWFLRLVDTKIESEFSDALIKDQPSGEDPAAGVGLAQGWEAWLRVDASVMEGIAGISAVQLVEAEENAVVLLQHTLFESVLEAELLAILSALTWARERDFKTVLVESDSQVVKALNSRELPYA</sequence>
<dbReference type="Gramene" id="evm.model.03.826">
    <property type="protein sequence ID" value="cds.evm.model.03.826"/>
    <property type="gene ID" value="evm.TU.03.826"/>
</dbReference>
<evidence type="ECO:0008006" key="5">
    <source>
        <dbReference type="Google" id="ProtNLM"/>
    </source>
</evidence>
<dbReference type="GO" id="GO:0003676">
    <property type="term" value="F:nucleic acid binding"/>
    <property type="evidence" value="ECO:0007669"/>
    <property type="project" value="InterPro"/>
</dbReference>
<dbReference type="Proteomes" id="UP000596661">
    <property type="component" value="Chromosome 3"/>
</dbReference>
<feature type="domain" description="RNase H type-1" evidence="1">
    <location>
        <begin position="1205"/>
        <end position="1272"/>
    </location>
</feature>
<reference evidence="3" key="1">
    <citation type="submission" date="2018-11" db="EMBL/GenBank/DDBJ databases">
        <authorList>
            <person name="Grassa J C."/>
        </authorList>
    </citation>
    <scope>NUCLEOTIDE SEQUENCE [LARGE SCALE GENOMIC DNA]</scope>
</reference>
<dbReference type="CDD" id="cd06222">
    <property type="entry name" value="RNase_H_like"/>
    <property type="match status" value="1"/>
</dbReference>
<dbReference type="EMBL" id="UZAU01000268">
    <property type="status" value="NOT_ANNOTATED_CDS"/>
    <property type="molecule type" value="Genomic_DNA"/>
</dbReference>
<evidence type="ECO:0000313" key="4">
    <source>
        <dbReference type="Proteomes" id="UP000596661"/>
    </source>
</evidence>